<reference evidence="2 3" key="2">
    <citation type="submission" date="2018-11" db="EMBL/GenBank/DDBJ databases">
        <authorList>
            <consortium name="Pathogen Informatics"/>
        </authorList>
    </citation>
    <scope>NUCLEOTIDE SEQUENCE [LARGE SCALE GENOMIC DNA]</scope>
</reference>
<evidence type="ECO:0000313" key="3">
    <source>
        <dbReference type="Proteomes" id="UP000278627"/>
    </source>
</evidence>
<feature type="transmembrane region" description="Helical" evidence="1">
    <location>
        <begin position="122"/>
        <end position="141"/>
    </location>
</feature>
<dbReference type="PANTHER" id="PTHR44733:SF1">
    <property type="entry name" value="DNAJ HOMOLOG SUBFAMILY C MEMBER 22"/>
    <property type="match status" value="1"/>
</dbReference>
<feature type="transmembrane region" description="Helical" evidence="1">
    <location>
        <begin position="21"/>
        <end position="37"/>
    </location>
</feature>
<dbReference type="AlphaFoldDB" id="A0A0N4T874"/>
<keyword evidence="1" id="KW-0472">Membrane</keyword>
<dbReference type="WBParaSite" id="BPAG_0000441101-mRNA-1">
    <property type="protein sequence ID" value="BPAG_0000441101-mRNA-1"/>
    <property type="gene ID" value="BPAG_0000441101"/>
</dbReference>
<accession>A0A0N4T874</accession>
<evidence type="ECO:0000256" key="1">
    <source>
        <dbReference type="SAM" id="Phobius"/>
    </source>
</evidence>
<dbReference type="EMBL" id="UZAD01002061">
    <property type="protein sequence ID" value="VDN85561.1"/>
    <property type="molecule type" value="Genomic_DNA"/>
</dbReference>
<dbReference type="PANTHER" id="PTHR44733">
    <property type="entry name" value="DNAJ HOMOLOG SUBFAMILY C MEMBER 22"/>
    <property type="match status" value="1"/>
</dbReference>
<feature type="transmembrane region" description="Helical" evidence="1">
    <location>
        <begin position="43"/>
        <end position="63"/>
    </location>
</feature>
<reference evidence="4" key="1">
    <citation type="submission" date="2017-02" db="UniProtKB">
        <authorList>
            <consortium name="WormBaseParasite"/>
        </authorList>
    </citation>
    <scope>IDENTIFICATION</scope>
</reference>
<evidence type="ECO:0000313" key="2">
    <source>
        <dbReference type="EMBL" id="VDN85561.1"/>
    </source>
</evidence>
<dbReference type="STRING" id="6280.A0A0N4T874"/>
<dbReference type="GO" id="GO:0016020">
    <property type="term" value="C:membrane"/>
    <property type="evidence" value="ECO:0007669"/>
    <property type="project" value="TreeGrafter"/>
</dbReference>
<evidence type="ECO:0000313" key="4">
    <source>
        <dbReference type="WBParaSite" id="BPAG_0000441101-mRNA-1"/>
    </source>
</evidence>
<dbReference type="Proteomes" id="UP000278627">
    <property type="component" value="Unassembled WGS sequence"/>
</dbReference>
<organism evidence="4">
    <name type="scientific">Brugia pahangi</name>
    <name type="common">Filarial nematode worm</name>
    <dbReference type="NCBI Taxonomy" id="6280"/>
    <lineage>
        <taxon>Eukaryota</taxon>
        <taxon>Metazoa</taxon>
        <taxon>Ecdysozoa</taxon>
        <taxon>Nematoda</taxon>
        <taxon>Chromadorea</taxon>
        <taxon>Rhabditida</taxon>
        <taxon>Spirurina</taxon>
        <taxon>Spiruromorpha</taxon>
        <taxon>Filarioidea</taxon>
        <taxon>Onchocercidae</taxon>
        <taxon>Brugia</taxon>
    </lineage>
</organism>
<keyword evidence="1" id="KW-0812">Transmembrane</keyword>
<keyword evidence="3" id="KW-1185">Reference proteome</keyword>
<keyword evidence="1" id="KW-1133">Transmembrane helix</keyword>
<feature type="transmembrane region" description="Helical" evidence="1">
    <location>
        <begin position="91"/>
        <end position="116"/>
    </location>
</feature>
<protein>
    <submittedName>
        <fullName evidence="4">TM2 domain-containing protein</fullName>
    </submittedName>
</protein>
<gene>
    <name evidence="2" type="ORF">BPAG_LOCUS4375</name>
</gene>
<name>A0A0N4T874_BRUPA</name>
<sequence>METKFIASNGNGEFDILRTRLLLMFGGPLGFHLLYLREPLEAYVYFATFGLSLIAVFYDAIILNSRVVARNKEINIGVINDRKVKVVSTSIIRFIAQLLFGYWIGFLFCLVTVLIVGTGHRIVLALFIAVGVSQGFSFIFIDHNIFVGAFPSHSSQSIIEVAFL</sequence>
<proteinExistence type="predicted"/>